<accession>A0A8R7PJE9</accession>
<dbReference type="Gramene" id="TuG1812G0200004735.01.T01">
    <property type="protein sequence ID" value="TuG1812G0200004735.01.T01.cds270059"/>
    <property type="gene ID" value="TuG1812G0200004735.01"/>
</dbReference>
<protein>
    <submittedName>
        <fullName evidence="1">Uncharacterized protein</fullName>
    </submittedName>
</protein>
<proteinExistence type="predicted"/>
<reference evidence="1" key="2">
    <citation type="submission" date="2018-03" db="EMBL/GenBank/DDBJ databases">
        <title>The Triticum urartu genome reveals the dynamic nature of wheat genome evolution.</title>
        <authorList>
            <person name="Ling H."/>
            <person name="Ma B."/>
            <person name="Shi X."/>
            <person name="Liu H."/>
            <person name="Dong L."/>
            <person name="Sun H."/>
            <person name="Cao Y."/>
            <person name="Gao Q."/>
            <person name="Zheng S."/>
            <person name="Li Y."/>
            <person name="Yu Y."/>
            <person name="Du H."/>
            <person name="Qi M."/>
            <person name="Li Y."/>
            <person name="Yu H."/>
            <person name="Cui Y."/>
            <person name="Wang N."/>
            <person name="Chen C."/>
            <person name="Wu H."/>
            <person name="Zhao Y."/>
            <person name="Zhang J."/>
            <person name="Li Y."/>
            <person name="Zhou W."/>
            <person name="Zhang B."/>
            <person name="Hu W."/>
            <person name="Eijk M."/>
            <person name="Tang J."/>
            <person name="Witsenboer H."/>
            <person name="Zhao S."/>
            <person name="Li Z."/>
            <person name="Zhang A."/>
            <person name="Wang D."/>
            <person name="Liang C."/>
        </authorList>
    </citation>
    <scope>NUCLEOTIDE SEQUENCE [LARGE SCALE GENOMIC DNA]</scope>
    <source>
        <strain evidence="1">cv. G1812</strain>
    </source>
</reference>
<keyword evidence="2" id="KW-1185">Reference proteome</keyword>
<reference evidence="1" key="3">
    <citation type="submission" date="2022-06" db="UniProtKB">
        <authorList>
            <consortium name="EnsemblPlants"/>
        </authorList>
    </citation>
    <scope>IDENTIFICATION</scope>
</reference>
<dbReference type="AlphaFoldDB" id="A0A8R7PJE9"/>
<reference evidence="2" key="1">
    <citation type="journal article" date="2013" name="Nature">
        <title>Draft genome of the wheat A-genome progenitor Triticum urartu.</title>
        <authorList>
            <person name="Ling H.Q."/>
            <person name="Zhao S."/>
            <person name="Liu D."/>
            <person name="Wang J."/>
            <person name="Sun H."/>
            <person name="Zhang C."/>
            <person name="Fan H."/>
            <person name="Li D."/>
            <person name="Dong L."/>
            <person name="Tao Y."/>
            <person name="Gao C."/>
            <person name="Wu H."/>
            <person name="Li Y."/>
            <person name="Cui Y."/>
            <person name="Guo X."/>
            <person name="Zheng S."/>
            <person name="Wang B."/>
            <person name="Yu K."/>
            <person name="Liang Q."/>
            <person name="Yang W."/>
            <person name="Lou X."/>
            <person name="Chen J."/>
            <person name="Feng M."/>
            <person name="Jian J."/>
            <person name="Zhang X."/>
            <person name="Luo G."/>
            <person name="Jiang Y."/>
            <person name="Liu J."/>
            <person name="Wang Z."/>
            <person name="Sha Y."/>
            <person name="Zhang B."/>
            <person name="Wu H."/>
            <person name="Tang D."/>
            <person name="Shen Q."/>
            <person name="Xue P."/>
            <person name="Zou S."/>
            <person name="Wang X."/>
            <person name="Liu X."/>
            <person name="Wang F."/>
            <person name="Yang Y."/>
            <person name="An X."/>
            <person name="Dong Z."/>
            <person name="Zhang K."/>
            <person name="Zhang X."/>
            <person name="Luo M.C."/>
            <person name="Dvorak J."/>
            <person name="Tong Y."/>
            <person name="Wang J."/>
            <person name="Yang H."/>
            <person name="Li Z."/>
            <person name="Wang D."/>
            <person name="Zhang A."/>
            <person name="Wang J."/>
        </authorList>
    </citation>
    <scope>NUCLEOTIDE SEQUENCE</scope>
    <source>
        <strain evidence="2">cv. G1812</strain>
    </source>
</reference>
<dbReference type="Proteomes" id="UP000015106">
    <property type="component" value="Chromosome 2"/>
</dbReference>
<organism evidence="1 2">
    <name type="scientific">Triticum urartu</name>
    <name type="common">Red wild einkorn</name>
    <name type="synonym">Crithodium urartu</name>
    <dbReference type="NCBI Taxonomy" id="4572"/>
    <lineage>
        <taxon>Eukaryota</taxon>
        <taxon>Viridiplantae</taxon>
        <taxon>Streptophyta</taxon>
        <taxon>Embryophyta</taxon>
        <taxon>Tracheophyta</taxon>
        <taxon>Spermatophyta</taxon>
        <taxon>Magnoliopsida</taxon>
        <taxon>Liliopsida</taxon>
        <taxon>Poales</taxon>
        <taxon>Poaceae</taxon>
        <taxon>BOP clade</taxon>
        <taxon>Pooideae</taxon>
        <taxon>Triticodae</taxon>
        <taxon>Triticeae</taxon>
        <taxon>Triticinae</taxon>
        <taxon>Triticum</taxon>
    </lineage>
</organism>
<evidence type="ECO:0000313" key="1">
    <source>
        <dbReference type="EnsemblPlants" id="TuG1812G0200004735.01.T01.cds270059"/>
    </source>
</evidence>
<sequence length="41" mass="4949">MAGFPLIFLTNRAFCHPFFYIRFEARPIENFLYPFIRSFSA</sequence>
<evidence type="ECO:0000313" key="2">
    <source>
        <dbReference type="Proteomes" id="UP000015106"/>
    </source>
</evidence>
<name>A0A8R7PJE9_TRIUA</name>
<dbReference type="EnsemblPlants" id="TuG1812G0200004735.01.T01">
    <property type="protein sequence ID" value="TuG1812G0200004735.01.T01.cds270059"/>
    <property type="gene ID" value="TuG1812G0200004735.01"/>
</dbReference>